<evidence type="ECO:0000313" key="4">
    <source>
        <dbReference type="EMBL" id="CAF3573322.1"/>
    </source>
</evidence>
<dbReference type="OrthoDB" id="10051746at2759"/>
<evidence type="ECO:0000313" key="9">
    <source>
        <dbReference type="Proteomes" id="UP000663825"/>
    </source>
</evidence>
<dbReference type="EMBL" id="CAJOBR010000851">
    <property type="protein sequence ID" value="CAF4553466.1"/>
    <property type="molecule type" value="Genomic_DNA"/>
</dbReference>
<dbReference type="Proteomes" id="UP000663848">
    <property type="component" value="Unassembled WGS sequence"/>
</dbReference>
<dbReference type="Proteomes" id="UP000663872">
    <property type="component" value="Unassembled WGS sequence"/>
</dbReference>
<dbReference type="Proteomes" id="UP000663825">
    <property type="component" value="Unassembled WGS sequence"/>
</dbReference>
<reference evidence="2" key="1">
    <citation type="submission" date="2021-02" db="EMBL/GenBank/DDBJ databases">
        <authorList>
            <person name="Nowell W R."/>
        </authorList>
    </citation>
    <scope>NUCLEOTIDE SEQUENCE</scope>
</reference>
<feature type="compositionally biased region" description="Polar residues" evidence="1">
    <location>
        <begin position="1"/>
        <end position="14"/>
    </location>
</feature>
<dbReference type="Proteomes" id="UP000663869">
    <property type="component" value="Unassembled WGS sequence"/>
</dbReference>
<comment type="caution">
    <text evidence="2">The sequence shown here is derived from an EMBL/GenBank/DDBJ whole genome shotgun (WGS) entry which is preliminary data.</text>
</comment>
<evidence type="ECO:0000313" key="3">
    <source>
        <dbReference type="EMBL" id="CAF3439828.1"/>
    </source>
</evidence>
<dbReference type="AlphaFoldDB" id="A0A817M9B8"/>
<dbReference type="EMBL" id="CAJNYT010003536">
    <property type="protein sequence ID" value="CAF3573322.1"/>
    <property type="molecule type" value="Genomic_DNA"/>
</dbReference>
<gene>
    <name evidence="5" type="ORF">FME351_LOCUS22313</name>
    <name evidence="4" type="ORF">GRG538_LOCUS21338</name>
    <name evidence="6" type="ORF">HFQ381_LOCUS9299</name>
    <name evidence="3" type="ORF">LUA448_LOCUS21078</name>
    <name evidence="8" type="ORF">QYT958_LOCUS8474</name>
    <name evidence="2" type="ORF">TIS948_LOCUS4523</name>
    <name evidence="7" type="ORF">TSG867_LOCUS21204</name>
</gene>
<proteinExistence type="predicted"/>
<dbReference type="EMBL" id="CAJNXB010000493">
    <property type="protein sequence ID" value="CAF3060355.1"/>
    <property type="molecule type" value="Genomic_DNA"/>
</dbReference>
<evidence type="ECO:0000313" key="7">
    <source>
        <dbReference type="EMBL" id="CAF4502392.1"/>
    </source>
</evidence>
<evidence type="ECO:0000313" key="6">
    <source>
        <dbReference type="EMBL" id="CAF4232099.1"/>
    </source>
</evidence>
<dbReference type="EMBL" id="CAJNYD010002708">
    <property type="protein sequence ID" value="CAF3439828.1"/>
    <property type="molecule type" value="Genomic_DNA"/>
</dbReference>
<dbReference type="EMBL" id="CAJOBO010000483">
    <property type="protein sequence ID" value="CAF4232099.1"/>
    <property type="molecule type" value="Genomic_DNA"/>
</dbReference>
<protein>
    <submittedName>
        <fullName evidence="2">Uncharacterized protein</fullName>
    </submittedName>
</protein>
<dbReference type="Proteomes" id="UP000663851">
    <property type="component" value="Unassembled WGS sequence"/>
</dbReference>
<evidence type="ECO:0000256" key="1">
    <source>
        <dbReference type="SAM" id="MobiDB-lite"/>
    </source>
</evidence>
<name>A0A817M9B8_9BILA</name>
<dbReference type="Proteomes" id="UP000663833">
    <property type="component" value="Unassembled WGS sequence"/>
</dbReference>
<dbReference type="EMBL" id="CAJOBQ010001620">
    <property type="protein sequence ID" value="CAF4502392.1"/>
    <property type="molecule type" value="Genomic_DNA"/>
</dbReference>
<accession>A0A817M9B8</accession>
<evidence type="ECO:0000313" key="5">
    <source>
        <dbReference type="EMBL" id="CAF3608221.1"/>
    </source>
</evidence>
<dbReference type="Proteomes" id="UP000663862">
    <property type="component" value="Unassembled WGS sequence"/>
</dbReference>
<sequence length="123" mass="14846">MHSSPLSSRTNYPKSYSRRQRRQIRHRRRRQQYPMKILKPTTSMTTQIISDAFNLLHISTESNRKSAEFIERYELTRQETLNIPFDHRSILFVNEHRNKELFPTTIKELNDTIHDDDDHSSYV</sequence>
<organism evidence="2 9">
    <name type="scientific">Rotaria socialis</name>
    <dbReference type="NCBI Taxonomy" id="392032"/>
    <lineage>
        <taxon>Eukaryota</taxon>
        <taxon>Metazoa</taxon>
        <taxon>Spiralia</taxon>
        <taxon>Gnathifera</taxon>
        <taxon>Rotifera</taxon>
        <taxon>Eurotatoria</taxon>
        <taxon>Bdelloidea</taxon>
        <taxon>Philodinida</taxon>
        <taxon>Philodinidae</taxon>
        <taxon>Rotaria</taxon>
    </lineage>
</organism>
<dbReference type="EMBL" id="CAJNYU010002862">
    <property type="protein sequence ID" value="CAF3608221.1"/>
    <property type="molecule type" value="Genomic_DNA"/>
</dbReference>
<evidence type="ECO:0000313" key="8">
    <source>
        <dbReference type="EMBL" id="CAF4553466.1"/>
    </source>
</evidence>
<feature type="region of interest" description="Disordered" evidence="1">
    <location>
        <begin position="1"/>
        <end position="30"/>
    </location>
</feature>
<feature type="compositionally biased region" description="Basic residues" evidence="1">
    <location>
        <begin position="16"/>
        <end position="30"/>
    </location>
</feature>
<evidence type="ECO:0000313" key="2">
    <source>
        <dbReference type="EMBL" id="CAF3060355.1"/>
    </source>
</evidence>